<evidence type="ECO:0000313" key="4">
    <source>
        <dbReference type="EMBL" id="OXA40549.1"/>
    </source>
</evidence>
<keyword evidence="2" id="KW-0732">Signal</keyword>
<dbReference type="AlphaFoldDB" id="A0A226D5Q7"/>
<organism evidence="4 5">
    <name type="scientific">Folsomia candida</name>
    <name type="common">Springtail</name>
    <dbReference type="NCBI Taxonomy" id="158441"/>
    <lineage>
        <taxon>Eukaryota</taxon>
        <taxon>Metazoa</taxon>
        <taxon>Ecdysozoa</taxon>
        <taxon>Arthropoda</taxon>
        <taxon>Hexapoda</taxon>
        <taxon>Collembola</taxon>
        <taxon>Entomobryomorpha</taxon>
        <taxon>Isotomoidea</taxon>
        <taxon>Isotomidae</taxon>
        <taxon>Proisotominae</taxon>
        <taxon>Folsomia</taxon>
    </lineage>
</organism>
<accession>A0A226D5Q7</accession>
<feature type="chain" id="PRO_5012081770" evidence="2">
    <location>
        <begin position="19"/>
        <end position="612"/>
    </location>
</feature>
<name>A0A226D5Q7_FOLCA</name>
<protein>
    <submittedName>
        <fullName evidence="4">Venom carboxylesterase-6</fullName>
    </submittedName>
</protein>
<gene>
    <name evidence="4" type="ORF">Fcan01_24763</name>
</gene>
<dbReference type="EMBL" id="LNIX01000033">
    <property type="protein sequence ID" value="OXA40549.1"/>
    <property type="molecule type" value="Genomic_DNA"/>
</dbReference>
<dbReference type="SUPFAM" id="SSF53474">
    <property type="entry name" value="alpha/beta-Hydrolases"/>
    <property type="match status" value="1"/>
</dbReference>
<sequence length="612" mass="67489">MAIVATFLVNLLCSLVSCDPKLPPPEIGSGGHAYSHLGHDSLDGLSSASSSSSSSSSFSTKIVKFDPVVTTRYGKLRGYVMRSVGNGAIYAFEGIPYATARRFRSPSPPAGWDGIRDAKKPGSACLQLSLPRQLRVVGSEDCLYVNVYSPNVGYLENNGVVGRRKDLYPVVMVIHGGSFYWGAGDELGPAYLLDKNVILVTFNYRLGVLGFLSTGDSHSPGNYGLKDQSLAIRWVYENIAEFGGDPNRITLLGQNSGAASTHMHLLSNMSSPYTSSGVSLSGSAFTHWAFKSRKESVRLTNLLAKAVHCPIGGEIGMNCLRQRNPVDLVAAQYSLLEFSPFPSTLFSPVIETEGGVEEPFLTQKPKTIYRKRAAILDKPWIFSHVVQEGYLGLSMLQSFVTEGSLRTKWKEVAPIYLDYKYTSKNVTEMTESLTKFYFGRSDPKVVAESKIAAIYGDRLTLSGVHKAIHAHSRVAPTYGYIFGYKGKYSLGRVVGRDAKNWGVGCGEDLFYYFNSSTYQPGFKKADLEELSMSNVMTTFLANFAATGEPLLPQEETHVYTRLWEPVGSPSYKFLQLNRDIKMIPEPFKKRTKFWRGLGKGDPLLLDPLFDVH</sequence>
<reference evidence="4 5" key="1">
    <citation type="submission" date="2015-12" db="EMBL/GenBank/DDBJ databases">
        <title>The genome of Folsomia candida.</title>
        <authorList>
            <person name="Faddeeva A."/>
            <person name="Derks M.F."/>
            <person name="Anvar Y."/>
            <person name="Smit S."/>
            <person name="Van Straalen N."/>
            <person name="Roelofs D."/>
        </authorList>
    </citation>
    <scope>NUCLEOTIDE SEQUENCE [LARGE SCALE GENOMIC DNA]</scope>
    <source>
        <strain evidence="4 5">VU population</strain>
        <tissue evidence="4">Whole body</tissue>
    </source>
</reference>
<dbReference type="Gene3D" id="3.40.50.1820">
    <property type="entry name" value="alpha/beta hydrolase"/>
    <property type="match status" value="1"/>
</dbReference>
<feature type="domain" description="Carboxylesterase type B" evidence="3">
    <location>
        <begin position="66"/>
        <end position="594"/>
    </location>
</feature>
<evidence type="ECO:0000256" key="2">
    <source>
        <dbReference type="SAM" id="SignalP"/>
    </source>
</evidence>
<dbReference type="Proteomes" id="UP000198287">
    <property type="component" value="Unassembled WGS sequence"/>
</dbReference>
<proteinExistence type="predicted"/>
<evidence type="ECO:0000313" key="5">
    <source>
        <dbReference type="Proteomes" id="UP000198287"/>
    </source>
</evidence>
<dbReference type="OMA" id="WQFMPEA"/>
<dbReference type="InterPro" id="IPR050309">
    <property type="entry name" value="Type-B_Carboxylest/Lipase"/>
</dbReference>
<dbReference type="OrthoDB" id="6846267at2759"/>
<dbReference type="InterPro" id="IPR002018">
    <property type="entry name" value="CarbesteraseB"/>
</dbReference>
<feature type="signal peptide" evidence="2">
    <location>
        <begin position="1"/>
        <end position="18"/>
    </location>
</feature>
<dbReference type="PANTHER" id="PTHR11559">
    <property type="entry name" value="CARBOXYLESTERASE"/>
    <property type="match status" value="1"/>
</dbReference>
<keyword evidence="5" id="KW-1185">Reference proteome</keyword>
<dbReference type="InterPro" id="IPR029058">
    <property type="entry name" value="AB_hydrolase_fold"/>
</dbReference>
<dbReference type="PROSITE" id="PS00941">
    <property type="entry name" value="CARBOXYLESTERASE_B_2"/>
    <property type="match status" value="1"/>
</dbReference>
<comment type="caution">
    <text evidence="4">The sequence shown here is derived from an EMBL/GenBank/DDBJ whole genome shotgun (WGS) entry which is preliminary data.</text>
</comment>
<dbReference type="InterPro" id="IPR019819">
    <property type="entry name" value="Carboxylesterase_B_CS"/>
</dbReference>
<evidence type="ECO:0000259" key="3">
    <source>
        <dbReference type="Pfam" id="PF00135"/>
    </source>
</evidence>
<dbReference type="Pfam" id="PF00135">
    <property type="entry name" value="COesterase"/>
    <property type="match status" value="1"/>
</dbReference>
<keyword evidence="1" id="KW-0325">Glycoprotein</keyword>
<evidence type="ECO:0000256" key="1">
    <source>
        <dbReference type="ARBA" id="ARBA00023180"/>
    </source>
</evidence>